<dbReference type="SMART" id="SM00320">
    <property type="entry name" value="WD40"/>
    <property type="match status" value="7"/>
</dbReference>
<dbReference type="Gene3D" id="2.130.10.10">
    <property type="entry name" value="YVTN repeat-like/Quinoprotein amine dehydrogenase"/>
    <property type="match status" value="2"/>
</dbReference>
<dbReference type="PROSITE" id="PS50082">
    <property type="entry name" value="WD_REPEATS_2"/>
    <property type="match status" value="1"/>
</dbReference>
<dbReference type="eggNOG" id="KOG2048">
    <property type="taxonomic scope" value="Eukaryota"/>
</dbReference>
<dbReference type="InterPro" id="IPR001680">
    <property type="entry name" value="WD40_rpt"/>
</dbReference>
<dbReference type="Proteomes" id="UP000002258">
    <property type="component" value="Chromosome 1"/>
</dbReference>
<dbReference type="KEGG" id="pic:PICST_69662"/>
<reference evidence="2 3" key="1">
    <citation type="journal article" date="2007" name="Nat. Biotechnol.">
        <title>Genome sequence of the lignocellulose-bioconverting and xylose-fermenting yeast Pichia stipitis.</title>
        <authorList>
            <person name="Jeffries T.W."/>
            <person name="Grigoriev I.V."/>
            <person name="Grimwood J."/>
            <person name="Laplaza J.M."/>
            <person name="Aerts A."/>
            <person name="Salamov A."/>
            <person name="Schmutz J."/>
            <person name="Lindquist E."/>
            <person name="Dehal P."/>
            <person name="Shapiro H."/>
            <person name="Jin Y.S."/>
            <person name="Passoth V."/>
            <person name="Richardson P.M."/>
        </authorList>
    </citation>
    <scope>NUCLEOTIDE SEQUENCE [LARGE SCALE GENOMIC DNA]</scope>
    <source>
        <strain evidence="3">ATCC 58785 / CBS 6054 / NBRC 10063 / NRRL Y-11545</strain>
    </source>
</reference>
<dbReference type="GO" id="GO:0030686">
    <property type="term" value="C:90S preribosome"/>
    <property type="evidence" value="ECO:0007669"/>
    <property type="project" value="EnsemblFungi"/>
</dbReference>
<dbReference type="RefSeq" id="XP_001386810.1">
    <property type="nucleotide sequence ID" value="XM_001386773.1"/>
</dbReference>
<dbReference type="InterPro" id="IPR036322">
    <property type="entry name" value="WD40_repeat_dom_sf"/>
</dbReference>
<dbReference type="GO" id="GO:0003723">
    <property type="term" value="F:RNA binding"/>
    <property type="evidence" value="ECO:0007669"/>
    <property type="project" value="TreeGrafter"/>
</dbReference>
<dbReference type="GO" id="GO:0034455">
    <property type="term" value="C:t-UTP complex"/>
    <property type="evidence" value="ECO:0007669"/>
    <property type="project" value="EnsemblFungi"/>
</dbReference>
<comment type="caution">
    <text evidence="2">The sequence shown here is derived from an EMBL/GenBank/DDBJ whole genome shotgun (WGS) entry which is preliminary data.</text>
</comment>
<protein>
    <submittedName>
        <fullName evidence="2">Uncharacterized protein</fullName>
    </submittedName>
</protein>
<dbReference type="PANTHER" id="PTHR44163">
    <property type="entry name" value="U3 SMALL NUCLEOLAR RNA-ASSOCIATED PROTEIN 4 HOMOLOG"/>
    <property type="match status" value="1"/>
</dbReference>
<dbReference type="InterPro" id="IPR046351">
    <property type="entry name" value="UTP4"/>
</dbReference>
<dbReference type="STRING" id="322104.A3GHB2"/>
<dbReference type="GO" id="GO:0032040">
    <property type="term" value="C:small-subunit processome"/>
    <property type="evidence" value="ECO:0007669"/>
    <property type="project" value="EnsemblFungi"/>
</dbReference>
<feature type="repeat" description="WD" evidence="1">
    <location>
        <begin position="203"/>
        <end position="244"/>
    </location>
</feature>
<sequence length="743" mass="83878">MDIHRCRFVDYTPHTVTATAFSHRSSLAKQATNDLRLAVGRSNGDIEIWNPKYNWTHELTLSGARGRTVEGLCWAAGDSEEPARLFSIGGSTYITEWDLSTGKPVTNYDCNAGIIWSMAINASENKLAVGCDDGSVVIVDISGGLGSLEHDMICQRQDARVLSIKWYNDEILVGGCADGRIREWSANGETKGRILATMRVDKSKTESTLVWAISILPNKKQIVSGDSTGSVKFWDLEHFSLLQSFKVHDADVLSIVSDASEEKIFSAGVDRKIHQFNLITTKSSTSKWVHNSNRLLHSNDIRSMSIFESKAYNFLISGGVERSIVIQSVQHFQDGKYKKLLINQQKPNVVVNMAHKLIALWQDQSIKLWKVQDSTRHKLVSVIKLSDDDNITSIDINSRADLLIVSTLNSVKAFRLTEDVGKLKITKFRDEDFDSLIEGAKSVKFFGEEKFLILTPGEEIYKFVINTEDNTITLDDEIEILESKKGRLQYSGCINNWEVSPNKEKLIVSRFNGSIEAYPLNTEEDAYLVTKLSSYPHLLHFSSNDKIVVLTEDNKLYEFLVATKNSTNTNNLLTPWSKRNSEFLPHQFLNLDDKPQGVFTKGSRVWIYGSTWLSFFDLSVNIPINKVYKNTSNSKKRNRDGLTINEDVGETEVDGDLDIVDQTNADILGLSLKQSHIDRMRQQIQDTESNGNSDESKKPFWLTTKYRPIMKVEDFGEEEIVVIERPQFALPTTTAFSLPKLRI</sequence>
<proteinExistence type="predicted"/>
<keyword evidence="1" id="KW-0853">WD repeat</keyword>
<dbReference type="FunFam" id="2.130.10.10:FF:000896">
    <property type="entry name" value="U3 small nucleolar RNA-associated protein 4"/>
    <property type="match status" value="1"/>
</dbReference>
<gene>
    <name evidence="2" type="ORF">PICST_69662</name>
</gene>
<dbReference type="EMBL" id="AAVQ01000002">
    <property type="protein sequence ID" value="EAZ62787.1"/>
    <property type="molecule type" value="Genomic_DNA"/>
</dbReference>
<dbReference type="InParanoid" id="A3GHB2"/>
<accession>A3GHB2</accession>
<evidence type="ECO:0000256" key="1">
    <source>
        <dbReference type="PROSITE-ProRule" id="PRU00221"/>
    </source>
</evidence>
<dbReference type="Pfam" id="PF00400">
    <property type="entry name" value="WD40"/>
    <property type="match status" value="2"/>
</dbReference>
<dbReference type="GO" id="GO:0045943">
    <property type="term" value="P:positive regulation of transcription by RNA polymerase I"/>
    <property type="evidence" value="ECO:0007669"/>
    <property type="project" value="EnsemblFungi"/>
</dbReference>
<dbReference type="OrthoDB" id="8883818at2759"/>
<dbReference type="SUPFAM" id="SSF50978">
    <property type="entry name" value="WD40 repeat-like"/>
    <property type="match status" value="2"/>
</dbReference>
<dbReference type="HOGENOM" id="CLU_002392_2_1_1"/>
<dbReference type="OMA" id="STYITEW"/>
<dbReference type="AlphaFoldDB" id="A3GHB2"/>
<dbReference type="GO" id="GO:0000462">
    <property type="term" value="P:maturation of SSU-rRNA from tricistronic rRNA transcript (SSU-rRNA, 5.8S rRNA, LSU-rRNA)"/>
    <property type="evidence" value="ECO:0007669"/>
    <property type="project" value="EnsemblFungi"/>
</dbReference>
<dbReference type="GeneID" id="4851661"/>
<name>A3GHB2_PICST</name>
<dbReference type="PANTHER" id="PTHR44163:SF1">
    <property type="entry name" value="U3 SMALL NUCLEOLAR RNA-ASSOCIATED PROTEIN 4 HOMOLOG"/>
    <property type="match status" value="1"/>
</dbReference>
<keyword evidence="3" id="KW-1185">Reference proteome</keyword>
<organism evidence="2 3">
    <name type="scientific">Scheffersomyces stipitis (strain ATCC 58785 / CBS 6054 / NBRC 10063 / NRRL Y-11545)</name>
    <name type="common">Yeast</name>
    <name type="synonym">Pichia stipitis</name>
    <dbReference type="NCBI Taxonomy" id="322104"/>
    <lineage>
        <taxon>Eukaryota</taxon>
        <taxon>Fungi</taxon>
        <taxon>Dikarya</taxon>
        <taxon>Ascomycota</taxon>
        <taxon>Saccharomycotina</taxon>
        <taxon>Pichiomycetes</taxon>
        <taxon>Debaryomycetaceae</taxon>
        <taxon>Scheffersomyces</taxon>
    </lineage>
</organism>
<dbReference type="FunCoup" id="A3GHB2">
    <property type="interactions" value="986"/>
</dbReference>
<dbReference type="InterPro" id="IPR015943">
    <property type="entry name" value="WD40/YVTN_repeat-like_dom_sf"/>
</dbReference>
<evidence type="ECO:0000313" key="2">
    <source>
        <dbReference type="EMBL" id="EAZ62787.1"/>
    </source>
</evidence>
<evidence type="ECO:0000313" key="3">
    <source>
        <dbReference type="Proteomes" id="UP000002258"/>
    </source>
</evidence>